<dbReference type="Gene3D" id="3.30.230.10">
    <property type="match status" value="1"/>
</dbReference>
<gene>
    <name evidence="2" type="ORF">SAMN03080599_00455</name>
</gene>
<dbReference type="PANTHER" id="PTHR32039">
    <property type="entry name" value="MAGNESIUM-CHELATASE SUBUNIT CHLI"/>
    <property type="match status" value="1"/>
</dbReference>
<keyword evidence="3" id="KW-1185">Reference proteome</keyword>
<sequence>MYIQVWSASPQGIQAHPTGVQVSMSKGVPVFNIIGRPDHVAKESRMRIISALRSVGLRVNNKKVVVSLTPSHLAKRGAQFDLAIAAAIMNLLEGKPEIKSEDAFIGELSLDGSVCAVQGLYNMMEGLIASGVKRFFIPAEQISSARYFPGVEIVGVRQLSDLQQPLSPVVPQSLEDRPNEGMAYEIDYGDIAGHRLHKRAMMAAAAAQHHVLLVGPPGTGKSLLARRLATILPDLDETALREVLQVHGQVITDLDAIGIKAPYRMPQTTLKRSELTGTSAGKLGEVTLANHGVLYFEELTEFSKTVIEDLKRPLDEGFVEIGGPLQTLRLPARFTLLATANPCPCGFYGSNQPCTCQIQNVQRHQIKFRGPLGDRFDIRLLTSDYMEEDLRSNDPLNSHVMRAMVTSAVQRQRHRYESPVIRNAAAPIDQIFKTFESEALRTKFQDQFKDHGFSYRDATQVIRLARTLADLDDEDMVCAKHLSEGMVLHGDF</sequence>
<dbReference type="InterPro" id="IPR020568">
    <property type="entry name" value="Ribosomal_Su5_D2-typ_SF"/>
</dbReference>
<dbReference type="SUPFAM" id="SSF54211">
    <property type="entry name" value="Ribosomal protein S5 domain 2-like"/>
    <property type="match status" value="1"/>
</dbReference>
<reference evidence="2 3" key="1">
    <citation type="submission" date="2016-10" db="EMBL/GenBank/DDBJ databases">
        <authorList>
            <person name="de Groot N.N."/>
        </authorList>
    </citation>
    <scope>NUCLEOTIDE SEQUENCE [LARGE SCALE GENOMIC DNA]</scope>
    <source>
        <strain evidence="2 3">DSM 2784</strain>
    </source>
</reference>
<dbReference type="Pfam" id="PF01078">
    <property type="entry name" value="Mg_chelatase"/>
    <property type="match status" value="1"/>
</dbReference>
<dbReference type="EMBL" id="FMWL01000002">
    <property type="protein sequence ID" value="SCZ76884.1"/>
    <property type="molecule type" value="Genomic_DNA"/>
</dbReference>
<dbReference type="Pfam" id="PF13541">
    <property type="entry name" value="ChlI"/>
    <property type="match status" value="1"/>
</dbReference>
<dbReference type="Proteomes" id="UP000199208">
    <property type="component" value="Unassembled WGS sequence"/>
</dbReference>
<dbReference type="AlphaFoldDB" id="A0A1G5RS48"/>
<dbReference type="InterPro" id="IPR027417">
    <property type="entry name" value="P-loop_NTPase"/>
</dbReference>
<dbReference type="SUPFAM" id="SSF52540">
    <property type="entry name" value="P-loop containing nucleoside triphosphate hydrolases"/>
    <property type="match status" value="1"/>
</dbReference>
<dbReference type="InterPro" id="IPR025158">
    <property type="entry name" value="Mg_chelat-rel_C"/>
</dbReference>
<evidence type="ECO:0000259" key="1">
    <source>
        <dbReference type="SMART" id="SM00382"/>
    </source>
</evidence>
<evidence type="ECO:0000313" key="2">
    <source>
        <dbReference type="EMBL" id="SCZ76884.1"/>
    </source>
</evidence>
<name>A0A1G5RS48_9FIRM</name>
<proteinExistence type="predicted"/>
<feature type="domain" description="AAA+ ATPase" evidence="1">
    <location>
        <begin position="207"/>
        <end position="387"/>
    </location>
</feature>
<accession>A0A1G5RS48</accession>
<dbReference type="InterPro" id="IPR003593">
    <property type="entry name" value="AAA+_ATPase"/>
</dbReference>
<dbReference type="Gene3D" id="3.40.50.300">
    <property type="entry name" value="P-loop containing nucleotide triphosphate hydrolases"/>
    <property type="match status" value="1"/>
</dbReference>
<dbReference type="InterPro" id="IPR000523">
    <property type="entry name" value="Mg_chelatse_chII-like_cat_dom"/>
</dbReference>
<dbReference type="SMART" id="SM00382">
    <property type="entry name" value="AAA"/>
    <property type="match status" value="1"/>
</dbReference>
<organism evidence="2 3">
    <name type="scientific">Acidaminobacter hydrogenoformans DSM 2784</name>
    <dbReference type="NCBI Taxonomy" id="1120920"/>
    <lineage>
        <taxon>Bacteria</taxon>
        <taxon>Bacillati</taxon>
        <taxon>Bacillota</taxon>
        <taxon>Clostridia</taxon>
        <taxon>Peptostreptococcales</taxon>
        <taxon>Acidaminobacteraceae</taxon>
        <taxon>Acidaminobacter</taxon>
    </lineage>
</organism>
<dbReference type="InterPro" id="IPR045006">
    <property type="entry name" value="CHLI-like"/>
</dbReference>
<dbReference type="STRING" id="1120920.SAMN03080599_00455"/>
<dbReference type="Pfam" id="PF13335">
    <property type="entry name" value="Mg_chelatase_C"/>
    <property type="match status" value="1"/>
</dbReference>
<dbReference type="OrthoDB" id="9813147at2"/>
<dbReference type="PANTHER" id="PTHR32039:SF7">
    <property type="entry name" value="COMPETENCE PROTEIN COMM"/>
    <property type="match status" value="1"/>
</dbReference>
<dbReference type="InterPro" id="IPR014721">
    <property type="entry name" value="Ribsml_uS5_D2-typ_fold_subgr"/>
</dbReference>
<dbReference type="GO" id="GO:0005524">
    <property type="term" value="F:ATP binding"/>
    <property type="evidence" value="ECO:0007669"/>
    <property type="project" value="InterPro"/>
</dbReference>
<protein>
    <submittedName>
        <fullName evidence="2">Magnesium chelatase family protein</fullName>
    </submittedName>
</protein>
<evidence type="ECO:0000313" key="3">
    <source>
        <dbReference type="Proteomes" id="UP000199208"/>
    </source>
</evidence>
<dbReference type="RefSeq" id="WP_092589267.1">
    <property type="nucleotide sequence ID" value="NZ_FMWL01000002.1"/>
</dbReference>